<evidence type="ECO:0000313" key="3">
    <source>
        <dbReference type="Proteomes" id="UP000799302"/>
    </source>
</evidence>
<protein>
    <submittedName>
        <fullName evidence="2">Pex19-domain-containing protein</fullName>
    </submittedName>
</protein>
<evidence type="ECO:0000313" key="2">
    <source>
        <dbReference type="EMBL" id="KAF2665311.1"/>
    </source>
</evidence>
<feature type="region of interest" description="Disordered" evidence="1">
    <location>
        <begin position="1"/>
        <end position="167"/>
    </location>
</feature>
<sequence length="400" mass="42696">MADAAHTTPVPATDPAEVNPAVISSPQDAQTQAKPVEEEKVDATELAPAVAASIAESSAKPTDIEPKTEATTSEPVSETKAAQSQIPDPDIQVPDAGVASVDAVPDPDEDELDDLDELDDVLDQFTASKIDSMPAPATSGPGRPAAPLNEVFGIPPESDPIAAAPTDDDDFAKMLTANMADMLGELDQSPEMAKQLEDMIRELGKATDGAINGEGSTARSTNGASSSDAGKPAESFQDTIRQTMERMQQGGEAAGAAATEAGDADFMAALLREMDSGGGASDDDFSKMLMGMMEQLTNKEILYEPMKELDSKFPDWMAKNQDKVSIEDITRYREIQRLSHEIVTKFEEPGYSDDKVEYREYIIERMQKMQNEGSPPQELVGSMEAAQEAMGNLDAGCPTQ</sequence>
<dbReference type="GO" id="GO:0045046">
    <property type="term" value="P:protein import into peroxisome membrane"/>
    <property type="evidence" value="ECO:0007669"/>
    <property type="project" value="TreeGrafter"/>
</dbReference>
<dbReference type="EMBL" id="MU004240">
    <property type="protein sequence ID" value="KAF2665311.1"/>
    <property type="molecule type" value="Genomic_DNA"/>
</dbReference>
<dbReference type="PANTHER" id="PTHR12774:SF2">
    <property type="entry name" value="PEROXISOMAL BIOGENESIS FACTOR 19"/>
    <property type="match status" value="1"/>
</dbReference>
<reference evidence="2" key="1">
    <citation type="journal article" date="2020" name="Stud. Mycol.">
        <title>101 Dothideomycetes genomes: a test case for predicting lifestyles and emergence of pathogens.</title>
        <authorList>
            <person name="Haridas S."/>
            <person name="Albert R."/>
            <person name="Binder M."/>
            <person name="Bloem J."/>
            <person name="Labutti K."/>
            <person name="Salamov A."/>
            <person name="Andreopoulos B."/>
            <person name="Baker S."/>
            <person name="Barry K."/>
            <person name="Bills G."/>
            <person name="Bluhm B."/>
            <person name="Cannon C."/>
            <person name="Castanera R."/>
            <person name="Culley D."/>
            <person name="Daum C."/>
            <person name="Ezra D."/>
            <person name="Gonzalez J."/>
            <person name="Henrissat B."/>
            <person name="Kuo A."/>
            <person name="Liang C."/>
            <person name="Lipzen A."/>
            <person name="Lutzoni F."/>
            <person name="Magnuson J."/>
            <person name="Mondo S."/>
            <person name="Nolan M."/>
            <person name="Ohm R."/>
            <person name="Pangilinan J."/>
            <person name="Park H.-J."/>
            <person name="Ramirez L."/>
            <person name="Alfaro M."/>
            <person name="Sun H."/>
            <person name="Tritt A."/>
            <person name="Yoshinaga Y."/>
            <person name="Zwiers L.-H."/>
            <person name="Turgeon B."/>
            <person name="Goodwin S."/>
            <person name="Spatafora J."/>
            <person name="Crous P."/>
            <person name="Grigoriev I."/>
        </authorList>
    </citation>
    <scope>NUCLEOTIDE SEQUENCE</scope>
    <source>
        <strain evidence="2">CBS 115976</strain>
    </source>
</reference>
<feature type="compositionally biased region" description="Polar residues" evidence="1">
    <location>
        <begin position="69"/>
        <end position="86"/>
    </location>
</feature>
<dbReference type="GO" id="GO:0005778">
    <property type="term" value="C:peroxisomal membrane"/>
    <property type="evidence" value="ECO:0007669"/>
    <property type="project" value="TreeGrafter"/>
</dbReference>
<dbReference type="OrthoDB" id="21292at2759"/>
<name>A0A6A6U126_9PEZI</name>
<feature type="region of interest" description="Disordered" evidence="1">
    <location>
        <begin position="205"/>
        <end position="235"/>
    </location>
</feature>
<proteinExistence type="predicted"/>
<organism evidence="2 3">
    <name type="scientific">Microthyrium microscopicum</name>
    <dbReference type="NCBI Taxonomy" id="703497"/>
    <lineage>
        <taxon>Eukaryota</taxon>
        <taxon>Fungi</taxon>
        <taxon>Dikarya</taxon>
        <taxon>Ascomycota</taxon>
        <taxon>Pezizomycotina</taxon>
        <taxon>Dothideomycetes</taxon>
        <taxon>Dothideomycetes incertae sedis</taxon>
        <taxon>Microthyriales</taxon>
        <taxon>Microthyriaceae</taxon>
        <taxon>Microthyrium</taxon>
    </lineage>
</organism>
<dbReference type="AlphaFoldDB" id="A0A6A6U126"/>
<dbReference type="Pfam" id="PF04614">
    <property type="entry name" value="Pex19"/>
    <property type="match status" value="1"/>
</dbReference>
<feature type="compositionally biased region" description="Polar residues" evidence="1">
    <location>
        <begin position="22"/>
        <end position="33"/>
    </location>
</feature>
<feature type="compositionally biased region" description="Acidic residues" evidence="1">
    <location>
        <begin position="105"/>
        <end position="122"/>
    </location>
</feature>
<dbReference type="Proteomes" id="UP000799302">
    <property type="component" value="Unassembled WGS sequence"/>
</dbReference>
<dbReference type="PANTHER" id="PTHR12774">
    <property type="entry name" value="PEROXISOMAL BIOGENESIS FACTOR 19"/>
    <property type="match status" value="1"/>
</dbReference>
<dbReference type="GO" id="GO:0033328">
    <property type="term" value="F:peroxisome membrane targeting sequence binding"/>
    <property type="evidence" value="ECO:0007669"/>
    <property type="project" value="TreeGrafter"/>
</dbReference>
<feature type="compositionally biased region" description="Low complexity" evidence="1">
    <location>
        <begin position="93"/>
        <end position="104"/>
    </location>
</feature>
<keyword evidence="3" id="KW-1185">Reference proteome</keyword>
<dbReference type="InterPro" id="IPR006708">
    <property type="entry name" value="Pex19"/>
</dbReference>
<dbReference type="Gene3D" id="1.20.120.900">
    <property type="entry name" value="Pex19, mPTS binding domain"/>
    <property type="match status" value="1"/>
</dbReference>
<evidence type="ECO:0000256" key="1">
    <source>
        <dbReference type="SAM" id="MobiDB-lite"/>
    </source>
</evidence>
<dbReference type="InterPro" id="IPR038322">
    <property type="entry name" value="Pex19_C_sf"/>
</dbReference>
<accession>A0A6A6U126</accession>
<gene>
    <name evidence="2" type="ORF">BT63DRAFT_442731</name>
</gene>
<feature type="compositionally biased region" description="Polar residues" evidence="1">
    <location>
        <begin position="214"/>
        <end position="228"/>
    </location>
</feature>